<keyword evidence="4" id="KW-0472">Membrane</keyword>
<dbReference type="GO" id="GO:0016020">
    <property type="term" value="C:membrane"/>
    <property type="evidence" value="ECO:0007669"/>
    <property type="project" value="UniProtKB-SubCell"/>
</dbReference>
<evidence type="ECO:0000256" key="5">
    <source>
        <dbReference type="ARBA" id="ARBA00035114"/>
    </source>
</evidence>
<protein>
    <submittedName>
        <fullName evidence="6">Protein BYPASS-related</fullName>
    </submittedName>
</protein>
<accession>A0A200QNS8</accession>
<sequence length="350" mass="39611">MYPTNISNFPSLTPFRLARKQSPAKNLDLISRSFDENLLTRLKPLIFTAKKPKITLSFLSLAVDILSSTHREAETLFSELKSSFNLEDPLNLYLDDSIKLLDICNSISSEIEHFQKNRLLINFVLNLLDFSDQDRQIPGPEKLRRAKNSLSDWMNYTAGFKKPNLQNAEILIGNLAVRLEDPPRGMISNVKKLIHRIIYAVAAVTVLITRVVVSALTGSPMDTRVRVPSEFIWAETFNGLESTLFNHTRNLCTDENRRFIDDLDDVDSRVRSVYDVIDNLAGMDHFVVGSSGVHEGGKERLLKAVKELKMEMTAFSDGLDRLFNGVNVLFDSVLCARESLLEKFRVGMKA</sequence>
<dbReference type="PANTHER" id="PTHR31509">
    <property type="entry name" value="BPS1-LIKE PROTEIN"/>
    <property type="match status" value="1"/>
</dbReference>
<keyword evidence="3" id="KW-1133">Transmembrane helix</keyword>
<dbReference type="AlphaFoldDB" id="A0A200QNS8"/>
<dbReference type="STRING" id="56857.A0A200QNS8"/>
<reference evidence="6 7" key="1">
    <citation type="journal article" date="2017" name="Mol. Plant">
        <title>The Genome of Medicinal Plant Macleaya cordata Provides New Insights into Benzylisoquinoline Alkaloids Metabolism.</title>
        <authorList>
            <person name="Liu X."/>
            <person name="Liu Y."/>
            <person name="Huang P."/>
            <person name="Ma Y."/>
            <person name="Qing Z."/>
            <person name="Tang Q."/>
            <person name="Cao H."/>
            <person name="Cheng P."/>
            <person name="Zheng Y."/>
            <person name="Yuan Z."/>
            <person name="Zhou Y."/>
            <person name="Liu J."/>
            <person name="Tang Z."/>
            <person name="Zhuo Y."/>
            <person name="Zhang Y."/>
            <person name="Yu L."/>
            <person name="Huang J."/>
            <person name="Yang P."/>
            <person name="Peng Q."/>
            <person name="Zhang J."/>
            <person name="Jiang W."/>
            <person name="Zhang Z."/>
            <person name="Lin K."/>
            <person name="Ro D.K."/>
            <person name="Chen X."/>
            <person name="Xiong X."/>
            <person name="Shang Y."/>
            <person name="Huang S."/>
            <person name="Zeng J."/>
        </authorList>
    </citation>
    <scope>NUCLEOTIDE SEQUENCE [LARGE SCALE GENOMIC DNA]</scope>
    <source>
        <strain evidence="7">cv. BLH2017</strain>
        <tissue evidence="6">Root</tissue>
    </source>
</reference>
<dbReference type="Pfam" id="PF05633">
    <property type="entry name" value="ROH1-like"/>
    <property type="match status" value="1"/>
</dbReference>
<dbReference type="InterPro" id="IPR008511">
    <property type="entry name" value="ROH1-like"/>
</dbReference>
<evidence type="ECO:0000313" key="6">
    <source>
        <dbReference type="EMBL" id="OVA12120.1"/>
    </source>
</evidence>
<evidence type="ECO:0000256" key="3">
    <source>
        <dbReference type="ARBA" id="ARBA00022989"/>
    </source>
</evidence>
<comment type="similarity">
    <text evidence="5">Belongs to the ROH1 family.</text>
</comment>
<dbReference type="OrthoDB" id="694709at2759"/>
<keyword evidence="7" id="KW-1185">Reference proteome</keyword>
<comment type="caution">
    <text evidence="6">The sequence shown here is derived from an EMBL/GenBank/DDBJ whole genome shotgun (WGS) entry which is preliminary data.</text>
</comment>
<dbReference type="Proteomes" id="UP000195402">
    <property type="component" value="Unassembled WGS sequence"/>
</dbReference>
<evidence type="ECO:0000256" key="2">
    <source>
        <dbReference type="ARBA" id="ARBA00022692"/>
    </source>
</evidence>
<proteinExistence type="inferred from homology"/>
<dbReference type="EMBL" id="MVGT01001418">
    <property type="protein sequence ID" value="OVA12120.1"/>
    <property type="molecule type" value="Genomic_DNA"/>
</dbReference>
<name>A0A200QNS8_MACCD</name>
<evidence type="ECO:0000256" key="4">
    <source>
        <dbReference type="ARBA" id="ARBA00023136"/>
    </source>
</evidence>
<dbReference type="OMA" id="FPWTEAF"/>
<evidence type="ECO:0000256" key="1">
    <source>
        <dbReference type="ARBA" id="ARBA00004167"/>
    </source>
</evidence>
<keyword evidence="2" id="KW-0812">Transmembrane</keyword>
<dbReference type="InParanoid" id="A0A200QNS8"/>
<comment type="subcellular location">
    <subcellularLocation>
        <location evidence="1">Membrane</location>
        <topology evidence="1">Single-pass membrane protein</topology>
    </subcellularLocation>
</comment>
<evidence type="ECO:0000313" key="7">
    <source>
        <dbReference type="Proteomes" id="UP000195402"/>
    </source>
</evidence>
<gene>
    <name evidence="6" type="ORF">BVC80_1771g53</name>
</gene>
<organism evidence="6 7">
    <name type="scientific">Macleaya cordata</name>
    <name type="common">Five-seeded plume-poppy</name>
    <name type="synonym">Bocconia cordata</name>
    <dbReference type="NCBI Taxonomy" id="56857"/>
    <lineage>
        <taxon>Eukaryota</taxon>
        <taxon>Viridiplantae</taxon>
        <taxon>Streptophyta</taxon>
        <taxon>Embryophyta</taxon>
        <taxon>Tracheophyta</taxon>
        <taxon>Spermatophyta</taxon>
        <taxon>Magnoliopsida</taxon>
        <taxon>Ranunculales</taxon>
        <taxon>Papaveraceae</taxon>
        <taxon>Papaveroideae</taxon>
        <taxon>Macleaya</taxon>
    </lineage>
</organism>